<keyword evidence="2 5" id="KW-0812">Transmembrane</keyword>
<dbReference type="Pfam" id="PF03798">
    <property type="entry name" value="TRAM_LAG1_CLN8"/>
    <property type="match status" value="1"/>
</dbReference>
<evidence type="ECO:0000313" key="8">
    <source>
        <dbReference type="EMBL" id="JAS13090.1"/>
    </source>
</evidence>
<protein>
    <recommendedName>
        <fullName evidence="7">TLC domain-containing protein</fullName>
    </recommendedName>
</protein>
<feature type="transmembrane region" description="Helical" evidence="6">
    <location>
        <begin position="6"/>
        <end position="26"/>
    </location>
</feature>
<name>A0A1B6E4L2_9HEMI</name>
<evidence type="ECO:0000259" key="7">
    <source>
        <dbReference type="PROSITE" id="PS50922"/>
    </source>
</evidence>
<dbReference type="EMBL" id="GEDC01024208">
    <property type="protein sequence ID" value="JAS13090.1"/>
    <property type="molecule type" value="Transcribed_RNA"/>
</dbReference>
<feature type="domain" description="TLC" evidence="7">
    <location>
        <begin position="31"/>
        <end position="218"/>
    </location>
</feature>
<gene>
    <name evidence="8" type="ORF">g.39823</name>
    <name evidence="9" type="ORF">g.39824</name>
</gene>
<keyword evidence="4 5" id="KW-0472">Membrane</keyword>
<reference evidence="9" key="1">
    <citation type="submission" date="2015-12" db="EMBL/GenBank/DDBJ databases">
        <title>De novo transcriptome assembly of four potential Pierce s Disease insect vectors from Arizona vineyards.</title>
        <authorList>
            <person name="Tassone E.E."/>
        </authorList>
    </citation>
    <scope>NUCLEOTIDE SEQUENCE</scope>
</reference>
<dbReference type="SMART" id="SM00724">
    <property type="entry name" value="TLC"/>
    <property type="match status" value="1"/>
</dbReference>
<evidence type="ECO:0000256" key="4">
    <source>
        <dbReference type="ARBA" id="ARBA00023136"/>
    </source>
</evidence>
<feature type="transmembrane region" description="Helical" evidence="6">
    <location>
        <begin position="38"/>
        <end position="61"/>
    </location>
</feature>
<evidence type="ECO:0000256" key="5">
    <source>
        <dbReference type="PROSITE-ProRule" id="PRU00205"/>
    </source>
</evidence>
<feature type="transmembrane region" description="Helical" evidence="6">
    <location>
        <begin position="159"/>
        <end position="179"/>
    </location>
</feature>
<sequence length="244" mass="28069">MISFFNVTVLSTLVAASIWYFIYRFLSSLTKQSPEWNSRLVALIHGLVVSFLAVVCIYQGPNPLYIQGEDNTTLHKITLITSLGYFIYDFFWCIQAQSEPWIMIVHHIASLFSISLILFRGFSGAEAIAGIGSMEITNPLLQCRWFLRSMGYNNTRIHTSVEILFILSFVIMRLGYGSYLMYAIVFSNYCKLDVKICASLLYIISWAFVYYICMFILKKYFKSGIECSPDVTTEPNESLEQKRE</sequence>
<evidence type="ECO:0000256" key="2">
    <source>
        <dbReference type="ARBA" id="ARBA00022692"/>
    </source>
</evidence>
<dbReference type="PANTHER" id="PTHR31898:SF1">
    <property type="entry name" value="TLC DOMAIN-CONTAINING PROTEIN 5"/>
    <property type="match status" value="1"/>
</dbReference>
<keyword evidence="3 6" id="KW-1133">Transmembrane helix</keyword>
<evidence type="ECO:0000313" key="9">
    <source>
        <dbReference type="EMBL" id="JAS32855.1"/>
    </source>
</evidence>
<dbReference type="InterPro" id="IPR006634">
    <property type="entry name" value="TLC-dom"/>
</dbReference>
<comment type="subcellular location">
    <subcellularLocation>
        <location evidence="1">Membrane</location>
        <topology evidence="1">Multi-pass membrane protein</topology>
    </subcellularLocation>
</comment>
<evidence type="ECO:0000256" key="3">
    <source>
        <dbReference type="ARBA" id="ARBA00022989"/>
    </source>
</evidence>
<accession>A0A1B6E4L2</accession>
<dbReference type="PANTHER" id="PTHR31898">
    <property type="entry name" value="TRANSMEMBRANE PROTEIN 136"/>
    <property type="match status" value="1"/>
</dbReference>
<proteinExistence type="predicted"/>
<evidence type="ECO:0000256" key="1">
    <source>
        <dbReference type="ARBA" id="ARBA00004141"/>
    </source>
</evidence>
<feature type="transmembrane region" description="Helical" evidence="6">
    <location>
        <begin position="199"/>
        <end position="217"/>
    </location>
</feature>
<evidence type="ECO:0000256" key="6">
    <source>
        <dbReference type="SAM" id="Phobius"/>
    </source>
</evidence>
<organism evidence="9">
    <name type="scientific">Clastoptera arizonana</name>
    <name type="common">Arizona spittle bug</name>
    <dbReference type="NCBI Taxonomy" id="38151"/>
    <lineage>
        <taxon>Eukaryota</taxon>
        <taxon>Metazoa</taxon>
        <taxon>Ecdysozoa</taxon>
        <taxon>Arthropoda</taxon>
        <taxon>Hexapoda</taxon>
        <taxon>Insecta</taxon>
        <taxon>Pterygota</taxon>
        <taxon>Neoptera</taxon>
        <taxon>Paraneoptera</taxon>
        <taxon>Hemiptera</taxon>
        <taxon>Auchenorrhyncha</taxon>
        <taxon>Cercopoidea</taxon>
        <taxon>Clastopteridae</taxon>
        <taxon>Clastoptera</taxon>
    </lineage>
</organism>
<feature type="transmembrane region" description="Helical" evidence="6">
    <location>
        <begin position="73"/>
        <end position="94"/>
    </location>
</feature>
<dbReference type="PROSITE" id="PS50922">
    <property type="entry name" value="TLC"/>
    <property type="match status" value="1"/>
</dbReference>
<dbReference type="EMBL" id="GEDC01004443">
    <property type="protein sequence ID" value="JAS32855.1"/>
    <property type="molecule type" value="Transcribed_RNA"/>
</dbReference>
<dbReference type="AlphaFoldDB" id="A0A1B6E4L2"/>
<dbReference type="GO" id="GO:0016020">
    <property type="term" value="C:membrane"/>
    <property type="evidence" value="ECO:0007669"/>
    <property type="project" value="UniProtKB-SubCell"/>
</dbReference>
<dbReference type="InterPro" id="IPR042512">
    <property type="entry name" value="TLCD5"/>
</dbReference>